<dbReference type="EC" id="2.1.1.320" evidence="7"/>
<comment type="function">
    <text evidence="7">Arginine methyltransferase involved in the assembly or stability of mitochondrial NADH:ubiquinone oxidoreductase complex (complex I).</text>
</comment>
<dbReference type="PANTHER" id="PTHR12049">
    <property type="entry name" value="PROTEIN ARGININE METHYLTRANSFERASE NDUFAF7, MITOCHONDRIAL"/>
    <property type="match status" value="1"/>
</dbReference>
<reference evidence="9 10" key="1">
    <citation type="submission" date="2018-02" db="EMBL/GenBank/DDBJ databases">
        <title>Genome sequence of the basidiomycete white-rot fungus Phlebia centrifuga.</title>
        <authorList>
            <person name="Granchi Z."/>
            <person name="Peng M."/>
            <person name="de Vries R.P."/>
            <person name="Hilden K."/>
            <person name="Makela M.R."/>
            <person name="Grigoriev I."/>
            <person name="Riley R."/>
        </authorList>
    </citation>
    <scope>NUCLEOTIDE SEQUENCE [LARGE SCALE GENOMIC DNA]</scope>
    <source>
        <strain evidence="9 10">FBCC195</strain>
    </source>
</reference>
<evidence type="ECO:0000256" key="8">
    <source>
        <dbReference type="SAM" id="MobiDB-lite"/>
    </source>
</evidence>
<keyword evidence="4 7" id="KW-0808">Transferase</keyword>
<protein>
    <recommendedName>
        <fullName evidence="7">Protein arginine methyltransferase NDUFAF7</fullName>
        <ecNumber evidence="7">2.1.1.320</ecNumber>
    </recommendedName>
</protein>
<comment type="similarity">
    <text evidence="2 7">Belongs to the NDUFAF7 family.</text>
</comment>
<gene>
    <name evidence="9" type="ORF">PHLCEN_2v1407</name>
</gene>
<dbReference type="InterPro" id="IPR029063">
    <property type="entry name" value="SAM-dependent_MTases_sf"/>
</dbReference>
<name>A0A2R6S3B5_9APHY</name>
<dbReference type="GO" id="GO:0032259">
    <property type="term" value="P:methylation"/>
    <property type="evidence" value="ECO:0007669"/>
    <property type="project" value="UniProtKB-KW"/>
</dbReference>
<organism evidence="9 10">
    <name type="scientific">Hermanssonia centrifuga</name>
    <dbReference type="NCBI Taxonomy" id="98765"/>
    <lineage>
        <taxon>Eukaryota</taxon>
        <taxon>Fungi</taxon>
        <taxon>Dikarya</taxon>
        <taxon>Basidiomycota</taxon>
        <taxon>Agaricomycotina</taxon>
        <taxon>Agaricomycetes</taxon>
        <taxon>Polyporales</taxon>
        <taxon>Meruliaceae</taxon>
        <taxon>Hermanssonia</taxon>
    </lineage>
</organism>
<accession>A0A2R6S3B5</accession>
<keyword evidence="10" id="KW-1185">Reference proteome</keyword>
<keyword evidence="3 7" id="KW-0489">Methyltransferase</keyword>
<sequence length="345" mass="37760">MKDLGSVKLRIYSPTGKSESVRPEPTRDSLGPASSNPGSDTSFSETTGPISFSTYMQMCLSHPTDGYYTNPAHAVFGSKGDFITSPEISQVFGEVFEHFPAGRAAVNAIHLVETSNAMQRMQEERLQSTAKKYGWDVQWHSSLQDVAHDTQVYTMVLAHEFFDALPFHLLEKTKEGWNEVLIASVPDPTAPKILKSSPSLPDNASENIIRGVLETSPRFRQVLSRSPTVASSLLGTSSPRFQKLPVGSRVEISPSAFKIAHRIGELLHSHNGTAEDVAGCALIVDYGGEKAYGSSFRAFKDHKIVDVFHRPGECDLTTNVDFAYLKDAIADLGMFGCLSFSQVII</sequence>
<evidence type="ECO:0000256" key="1">
    <source>
        <dbReference type="ARBA" id="ARBA00004173"/>
    </source>
</evidence>
<dbReference type="OrthoDB" id="438553at2759"/>
<keyword evidence="5 7" id="KW-0496">Mitochondrion</keyword>
<dbReference type="InterPro" id="IPR003788">
    <property type="entry name" value="NDUFAF7"/>
</dbReference>
<proteinExistence type="inferred from homology"/>
<dbReference type="STRING" id="98765.A0A2R6S3B5"/>
<dbReference type="PANTHER" id="PTHR12049:SF7">
    <property type="entry name" value="PROTEIN ARGININE METHYLTRANSFERASE NDUFAF7, MITOCHONDRIAL"/>
    <property type="match status" value="1"/>
</dbReference>
<evidence type="ECO:0000313" key="9">
    <source>
        <dbReference type="EMBL" id="PSS36776.1"/>
    </source>
</evidence>
<comment type="subcellular location">
    <subcellularLocation>
        <location evidence="1 7">Mitochondrion</location>
    </subcellularLocation>
</comment>
<feature type="compositionally biased region" description="Polar residues" evidence="8">
    <location>
        <begin position="32"/>
        <end position="46"/>
    </location>
</feature>
<feature type="region of interest" description="Disordered" evidence="8">
    <location>
        <begin position="1"/>
        <end position="46"/>
    </location>
</feature>
<dbReference type="GO" id="GO:0032981">
    <property type="term" value="P:mitochondrial respiratory chain complex I assembly"/>
    <property type="evidence" value="ECO:0007669"/>
    <property type="project" value="TreeGrafter"/>
</dbReference>
<evidence type="ECO:0000256" key="2">
    <source>
        <dbReference type="ARBA" id="ARBA00005891"/>
    </source>
</evidence>
<dbReference type="GO" id="GO:0005739">
    <property type="term" value="C:mitochondrion"/>
    <property type="evidence" value="ECO:0007669"/>
    <property type="project" value="UniProtKB-SubCell"/>
</dbReference>
<comment type="caution">
    <text evidence="9">The sequence shown here is derived from an EMBL/GenBank/DDBJ whole genome shotgun (WGS) entry which is preliminary data.</text>
</comment>
<evidence type="ECO:0000256" key="3">
    <source>
        <dbReference type="ARBA" id="ARBA00022603"/>
    </source>
</evidence>
<evidence type="ECO:0000256" key="4">
    <source>
        <dbReference type="ARBA" id="ARBA00022679"/>
    </source>
</evidence>
<dbReference type="InterPro" id="IPR038375">
    <property type="entry name" value="NDUFAF7_sf"/>
</dbReference>
<evidence type="ECO:0000256" key="6">
    <source>
        <dbReference type="ARBA" id="ARBA00048612"/>
    </source>
</evidence>
<evidence type="ECO:0000256" key="5">
    <source>
        <dbReference type="ARBA" id="ARBA00023128"/>
    </source>
</evidence>
<dbReference type="Pfam" id="PF02636">
    <property type="entry name" value="Methyltransf_28"/>
    <property type="match status" value="1"/>
</dbReference>
<dbReference type="AlphaFoldDB" id="A0A2R6S3B5"/>
<dbReference type="Proteomes" id="UP000186601">
    <property type="component" value="Unassembled WGS sequence"/>
</dbReference>
<comment type="catalytic activity">
    <reaction evidence="6 7">
        <text>L-arginyl-[protein] + 2 S-adenosyl-L-methionine = N(omega),N(omega)'-dimethyl-L-arginyl-[protein] + 2 S-adenosyl-L-homocysteine + 2 H(+)</text>
        <dbReference type="Rhea" id="RHEA:48108"/>
        <dbReference type="Rhea" id="RHEA-COMP:10532"/>
        <dbReference type="Rhea" id="RHEA-COMP:11992"/>
        <dbReference type="ChEBI" id="CHEBI:15378"/>
        <dbReference type="ChEBI" id="CHEBI:29965"/>
        <dbReference type="ChEBI" id="CHEBI:57856"/>
        <dbReference type="ChEBI" id="CHEBI:59789"/>
        <dbReference type="ChEBI" id="CHEBI:88221"/>
        <dbReference type="EC" id="2.1.1.320"/>
    </reaction>
</comment>
<evidence type="ECO:0000256" key="7">
    <source>
        <dbReference type="RuleBase" id="RU364114"/>
    </source>
</evidence>
<dbReference type="SUPFAM" id="SSF53335">
    <property type="entry name" value="S-adenosyl-L-methionine-dependent methyltransferases"/>
    <property type="match status" value="1"/>
</dbReference>
<evidence type="ECO:0000313" key="10">
    <source>
        <dbReference type="Proteomes" id="UP000186601"/>
    </source>
</evidence>
<dbReference type="Gene3D" id="3.40.50.12710">
    <property type="match status" value="2"/>
</dbReference>
<dbReference type="GO" id="GO:0035243">
    <property type="term" value="F:protein-arginine omega-N symmetric methyltransferase activity"/>
    <property type="evidence" value="ECO:0007669"/>
    <property type="project" value="UniProtKB-EC"/>
</dbReference>
<dbReference type="EMBL" id="MLYV02000108">
    <property type="protein sequence ID" value="PSS36776.1"/>
    <property type="molecule type" value="Genomic_DNA"/>
</dbReference>